<feature type="region of interest" description="Disordered" evidence="1">
    <location>
        <begin position="1"/>
        <end position="27"/>
    </location>
</feature>
<dbReference type="KEGG" id="hmu:Hmuk_0655"/>
<gene>
    <name evidence="2" type="ordered locus">Hmuk_0655</name>
</gene>
<proteinExistence type="predicted"/>
<dbReference type="EMBL" id="CP001688">
    <property type="protein sequence ID" value="ACV46787.1"/>
    <property type="molecule type" value="Genomic_DNA"/>
</dbReference>
<evidence type="ECO:0000256" key="1">
    <source>
        <dbReference type="SAM" id="MobiDB-lite"/>
    </source>
</evidence>
<sequence length="42" mass="4777">MFRNTNSNDLYLSSTVGPRPLMHATESDRVEPGLAFRALRQQ</sequence>
<organism evidence="2 3">
    <name type="scientific">Halomicrobium mukohataei (strain ATCC 700874 / DSM 12286 / JCM 9738 / NCIMB 13541)</name>
    <name type="common">Haloarcula mukohataei</name>
    <dbReference type="NCBI Taxonomy" id="485914"/>
    <lineage>
        <taxon>Archaea</taxon>
        <taxon>Methanobacteriati</taxon>
        <taxon>Methanobacteriota</taxon>
        <taxon>Stenosarchaea group</taxon>
        <taxon>Halobacteria</taxon>
        <taxon>Halobacteriales</taxon>
        <taxon>Haloarculaceae</taxon>
        <taxon>Halomicrobium</taxon>
    </lineage>
</organism>
<dbReference type="HOGENOM" id="CLU_3245253_0_0_2"/>
<accession>C7NZA1</accession>
<evidence type="ECO:0000313" key="2">
    <source>
        <dbReference type="EMBL" id="ACV46787.1"/>
    </source>
</evidence>
<feature type="compositionally biased region" description="Polar residues" evidence="1">
    <location>
        <begin position="1"/>
        <end position="16"/>
    </location>
</feature>
<evidence type="ECO:0000313" key="3">
    <source>
        <dbReference type="Proteomes" id="UP000001746"/>
    </source>
</evidence>
<name>C7NZA1_HALMD</name>
<dbReference type="AlphaFoldDB" id="C7NZA1"/>
<dbReference type="Proteomes" id="UP000001746">
    <property type="component" value="Chromosome"/>
</dbReference>
<reference evidence="2 3" key="1">
    <citation type="journal article" date="2009" name="Stand. Genomic Sci.">
        <title>Complete genome sequence of Halomicrobium mukohataei type strain (arg-2).</title>
        <authorList>
            <person name="Tindall B.J."/>
            <person name="Schneider S."/>
            <person name="Lapidus A."/>
            <person name="Copeland A."/>
            <person name="Glavina Del Rio T."/>
            <person name="Nolan M."/>
            <person name="Lucas S."/>
            <person name="Chen F."/>
            <person name="Tice H."/>
            <person name="Cheng J.F."/>
            <person name="Saunders E."/>
            <person name="Bruce D."/>
            <person name="Goodwin L."/>
            <person name="Pitluck S."/>
            <person name="Mikhailova N."/>
            <person name="Pati A."/>
            <person name="Ivanova N."/>
            <person name="Mavrommatis K."/>
            <person name="Chen A."/>
            <person name="Palaniappan K."/>
            <person name="Chain P."/>
            <person name="Land M."/>
            <person name="Hauser L."/>
            <person name="Chang Y.J."/>
            <person name="Jeffries C.D."/>
            <person name="Brettin T."/>
            <person name="Han C."/>
            <person name="Rohde M."/>
            <person name="Goker M."/>
            <person name="Bristow J."/>
            <person name="Eisen J.A."/>
            <person name="Markowitz V."/>
            <person name="Hugenholtz P."/>
            <person name="Klenk H.P."/>
            <person name="Kyrpides N.C."/>
            <person name="Detter J.C."/>
        </authorList>
    </citation>
    <scope>NUCLEOTIDE SEQUENCE [LARGE SCALE GENOMIC DNA]</scope>
    <source>
        <strain evidence="3">ATCC 700874 / DSM 12286 / JCM 9738 / NCIMB 13541</strain>
    </source>
</reference>
<protein>
    <submittedName>
        <fullName evidence="2">Uncharacterized protein</fullName>
    </submittedName>
</protein>
<keyword evidence="3" id="KW-1185">Reference proteome</keyword>